<proteinExistence type="predicted"/>
<name>A0ACB7WFS8_DIOAL</name>
<organism evidence="1 2">
    <name type="scientific">Dioscorea alata</name>
    <name type="common">Purple yam</name>
    <dbReference type="NCBI Taxonomy" id="55571"/>
    <lineage>
        <taxon>Eukaryota</taxon>
        <taxon>Viridiplantae</taxon>
        <taxon>Streptophyta</taxon>
        <taxon>Embryophyta</taxon>
        <taxon>Tracheophyta</taxon>
        <taxon>Spermatophyta</taxon>
        <taxon>Magnoliopsida</taxon>
        <taxon>Liliopsida</taxon>
        <taxon>Dioscoreales</taxon>
        <taxon>Dioscoreaceae</taxon>
        <taxon>Dioscorea</taxon>
    </lineage>
</organism>
<sequence>MKIKRGFRLGRRLIRVWRCVLLRRPNRYQRLDSTTPKPSKPRLFDWARRFFACSGGGGGCGGRTGYRRIETSCAGEKPPPRGHLAVYVGSGVKGGGQRGREEDGAGSKRYVVPVIYFNHPLFGELLREAEEEFGYEHPGGITIPCPVATFERVRTRIIAESTKPQLFHH</sequence>
<comment type="caution">
    <text evidence="1">The sequence shown here is derived from an EMBL/GenBank/DDBJ whole genome shotgun (WGS) entry which is preliminary data.</text>
</comment>
<reference evidence="2" key="1">
    <citation type="journal article" date="2022" name="Nat. Commun.">
        <title>Chromosome evolution and the genetic basis of agronomically important traits in greater yam.</title>
        <authorList>
            <person name="Bredeson J.V."/>
            <person name="Lyons J.B."/>
            <person name="Oniyinde I.O."/>
            <person name="Okereke N.R."/>
            <person name="Kolade O."/>
            <person name="Nnabue I."/>
            <person name="Nwadili C.O."/>
            <person name="Hribova E."/>
            <person name="Parker M."/>
            <person name="Nwogha J."/>
            <person name="Shu S."/>
            <person name="Carlson J."/>
            <person name="Kariba R."/>
            <person name="Muthemba S."/>
            <person name="Knop K."/>
            <person name="Barton G.J."/>
            <person name="Sherwood A.V."/>
            <person name="Lopez-Montes A."/>
            <person name="Asiedu R."/>
            <person name="Jamnadass R."/>
            <person name="Muchugi A."/>
            <person name="Goodstein D."/>
            <person name="Egesi C.N."/>
            <person name="Featherston J."/>
            <person name="Asfaw A."/>
            <person name="Simpson G.G."/>
            <person name="Dolezel J."/>
            <person name="Hendre P.S."/>
            <person name="Van Deynze A."/>
            <person name="Kumar P.L."/>
            <person name="Obidiegwu J.E."/>
            <person name="Bhattacharjee R."/>
            <person name="Rokhsar D.S."/>
        </authorList>
    </citation>
    <scope>NUCLEOTIDE SEQUENCE [LARGE SCALE GENOMIC DNA]</scope>
    <source>
        <strain evidence="2">cv. TDa95/00328</strain>
    </source>
</reference>
<keyword evidence="2" id="KW-1185">Reference proteome</keyword>
<protein>
    <submittedName>
        <fullName evidence="1">Small auxin-up RNA protein</fullName>
    </submittedName>
</protein>
<dbReference type="EMBL" id="CM037014">
    <property type="protein sequence ID" value="KAH7686822.1"/>
    <property type="molecule type" value="Genomic_DNA"/>
</dbReference>
<accession>A0ACB7WFS8</accession>
<evidence type="ECO:0000313" key="2">
    <source>
        <dbReference type="Proteomes" id="UP000827976"/>
    </source>
</evidence>
<evidence type="ECO:0000313" key="1">
    <source>
        <dbReference type="EMBL" id="KAH7686822.1"/>
    </source>
</evidence>
<dbReference type="Proteomes" id="UP000827976">
    <property type="component" value="Chromosome 4"/>
</dbReference>
<gene>
    <name evidence="1" type="ORF">IHE45_04G129700</name>
</gene>